<dbReference type="EMBL" id="PNEN01000211">
    <property type="protein sequence ID" value="PPJ60770.1"/>
    <property type="molecule type" value="Genomic_DNA"/>
</dbReference>
<proteinExistence type="predicted"/>
<accession>A0A2S6CM56</accession>
<comment type="caution">
    <text evidence="2">The sequence shown here is derived from an EMBL/GenBank/DDBJ whole genome shotgun (WGS) entry which is preliminary data.</text>
</comment>
<evidence type="ECO:0000256" key="1">
    <source>
        <dbReference type="SAM" id="MobiDB-lite"/>
    </source>
</evidence>
<feature type="region of interest" description="Disordered" evidence="1">
    <location>
        <begin position="1"/>
        <end position="50"/>
    </location>
</feature>
<feature type="compositionally biased region" description="Basic and acidic residues" evidence="1">
    <location>
        <begin position="21"/>
        <end position="50"/>
    </location>
</feature>
<evidence type="ECO:0000313" key="2">
    <source>
        <dbReference type="EMBL" id="PPJ60770.1"/>
    </source>
</evidence>
<dbReference type="AlphaFoldDB" id="A0A2S6CM56"/>
<name>A0A2S6CM56_9PEZI</name>
<gene>
    <name evidence="2" type="ORF">CBER1_02336</name>
</gene>
<organism evidence="2 3">
    <name type="scientific">Cercospora berteroae</name>
    <dbReference type="NCBI Taxonomy" id="357750"/>
    <lineage>
        <taxon>Eukaryota</taxon>
        <taxon>Fungi</taxon>
        <taxon>Dikarya</taxon>
        <taxon>Ascomycota</taxon>
        <taxon>Pezizomycotina</taxon>
        <taxon>Dothideomycetes</taxon>
        <taxon>Dothideomycetidae</taxon>
        <taxon>Mycosphaerellales</taxon>
        <taxon>Mycosphaerellaceae</taxon>
        <taxon>Cercospora</taxon>
    </lineage>
</organism>
<dbReference type="Proteomes" id="UP000237631">
    <property type="component" value="Unassembled WGS sequence"/>
</dbReference>
<protein>
    <submittedName>
        <fullName evidence="2">Uncharacterized protein</fullName>
    </submittedName>
</protein>
<reference evidence="3" key="1">
    <citation type="journal article" date="2017" name="bioRxiv">
        <title>Conservation of a gene cluster reveals novel cercosporin biosynthetic mechanisms and extends production to the genus Colletotrichum.</title>
        <authorList>
            <person name="de Jonge R."/>
            <person name="Ebert M.K."/>
            <person name="Huitt-Roehl C.R."/>
            <person name="Pal P."/>
            <person name="Suttle J.C."/>
            <person name="Spanner R.E."/>
            <person name="Neubauer J.D."/>
            <person name="Jurick W.M.II."/>
            <person name="Stott K.A."/>
            <person name="Secor G.A."/>
            <person name="Thomma B.P.H.J."/>
            <person name="Van de Peer Y."/>
            <person name="Townsend C.A."/>
            <person name="Bolton M.D."/>
        </authorList>
    </citation>
    <scope>NUCLEOTIDE SEQUENCE [LARGE SCALE GENOMIC DNA]</scope>
    <source>
        <strain evidence="3">CBS538.71</strain>
    </source>
</reference>
<keyword evidence="3" id="KW-1185">Reference proteome</keyword>
<evidence type="ECO:0000313" key="3">
    <source>
        <dbReference type="Proteomes" id="UP000237631"/>
    </source>
</evidence>
<sequence length="98" mass="11304">MKVIASHQLPLRKAQEFSALESKEETDERRSDQPETTTREPIAKFSLERDVEQYRSEEKGGYGMLQPGGTTKTGCTVLFPRKMTWYYDKAQRTVVIES</sequence>